<dbReference type="Pfam" id="PF00534">
    <property type="entry name" value="Glycos_transf_1"/>
    <property type="match status" value="1"/>
</dbReference>
<dbReference type="Pfam" id="PF13439">
    <property type="entry name" value="Glyco_transf_4"/>
    <property type="match status" value="1"/>
</dbReference>
<proteinExistence type="predicted"/>
<dbReference type="PANTHER" id="PTHR12526:SF630">
    <property type="entry name" value="GLYCOSYLTRANSFERASE"/>
    <property type="match status" value="1"/>
</dbReference>
<dbReference type="Proteomes" id="UP001200032">
    <property type="component" value="Unassembled WGS sequence"/>
</dbReference>
<dbReference type="EMBL" id="JAJPDJ010000029">
    <property type="protein sequence ID" value="MCD7137687.1"/>
    <property type="molecule type" value="Genomic_DNA"/>
</dbReference>
<organism evidence="3 4">
    <name type="scientific">Limosilactobacillus balticus</name>
    <dbReference type="NCBI Taxonomy" id="2759747"/>
    <lineage>
        <taxon>Bacteria</taxon>
        <taxon>Bacillati</taxon>
        <taxon>Bacillota</taxon>
        <taxon>Bacilli</taxon>
        <taxon>Lactobacillales</taxon>
        <taxon>Lactobacillaceae</taxon>
        <taxon>Limosilactobacillus</taxon>
    </lineage>
</organism>
<accession>A0ABS8R9J4</accession>
<keyword evidence="3" id="KW-0328">Glycosyltransferase</keyword>
<dbReference type="GO" id="GO:0016757">
    <property type="term" value="F:glycosyltransferase activity"/>
    <property type="evidence" value="ECO:0007669"/>
    <property type="project" value="UniProtKB-KW"/>
</dbReference>
<dbReference type="EC" id="2.4.-.-" evidence="3"/>
<reference evidence="3 4" key="1">
    <citation type="submission" date="2021-12" db="EMBL/GenBank/DDBJ databases">
        <title>A phylogenomic analysis of Limosilactobacillus reuteri reveals ancient and stable evolutionary relationships with rodents and birds and zoonotic transmission to humans.</title>
        <authorList>
            <person name="Li F."/>
            <person name="Li X."/>
            <person name="Cheng C."/>
            <person name="Tollenaar S."/>
            <person name="Zhang J.S."/>
            <person name="Simpson D."/>
            <person name="Tasseva G."/>
            <person name="Perez-Munoz M.E."/>
            <person name="Frese S."/>
            <person name="Gaenzle M.G."/>
            <person name="Walter J."/>
            <person name="Zheng J."/>
        </authorList>
    </citation>
    <scope>NUCLEOTIDE SEQUENCE [LARGE SCALE GENOMIC DNA]</scope>
    <source>
        <strain evidence="3 4">WF-AF5-A</strain>
    </source>
</reference>
<evidence type="ECO:0000313" key="3">
    <source>
        <dbReference type="EMBL" id="MCD7137687.1"/>
    </source>
</evidence>
<feature type="domain" description="Glycosyltransferase subfamily 4-like N-terminal" evidence="2">
    <location>
        <begin position="30"/>
        <end position="167"/>
    </location>
</feature>
<evidence type="ECO:0000259" key="2">
    <source>
        <dbReference type="Pfam" id="PF13439"/>
    </source>
</evidence>
<protein>
    <submittedName>
        <fullName evidence="3">Glycosyltransferase</fullName>
        <ecNumber evidence="3">2.4.-.-</ecNumber>
    </submittedName>
</protein>
<gene>
    <name evidence="3" type="ORF">LTY59_00360</name>
</gene>
<dbReference type="InterPro" id="IPR028098">
    <property type="entry name" value="Glyco_trans_4-like_N"/>
</dbReference>
<keyword evidence="4" id="KW-1185">Reference proteome</keyword>
<feature type="domain" description="Glycosyl transferase family 1" evidence="1">
    <location>
        <begin position="202"/>
        <end position="365"/>
    </location>
</feature>
<sequence>MSLESKKKILILATTASMIAQFNMHNIQILKKLGFEVHVGTNFKKPGTIPNNLSKNLVATLNKMNVPYHQIDFPRGIGTHKINRKVLKQVCTVIKNYGISGIHAHSPLGGIIGRRAAHKMKIKILYTAHGFQFFKGGPIRDWLIFFPVEWFYARWTDALITINQDDYQASRFLPVSRRYYIPGVGINFDNTVSTFRKKQLRDQTRKKLSVKSDEYLLISVGELSKRKNHETVLRAIARLNNTKIKYVIAGIGKEKDRLIKLISELGLQKQVLLLGYLEDLDGLYYAADLNVFVSKREGLGLGGLDGVVHGVYMIGNANTGMKDYILNNDIGLLVKSPTDSNELAQKIQLAMNSKRKAKLNKQIQKFSQKNVDKLMTNIYKKEFFSYE</sequence>
<evidence type="ECO:0000259" key="1">
    <source>
        <dbReference type="Pfam" id="PF00534"/>
    </source>
</evidence>
<dbReference type="Gene3D" id="3.40.50.2000">
    <property type="entry name" value="Glycogen Phosphorylase B"/>
    <property type="match status" value="2"/>
</dbReference>
<keyword evidence="3" id="KW-0808">Transferase</keyword>
<name>A0ABS8R9J4_9LACO</name>
<comment type="caution">
    <text evidence="3">The sequence shown here is derived from an EMBL/GenBank/DDBJ whole genome shotgun (WGS) entry which is preliminary data.</text>
</comment>
<evidence type="ECO:0000313" key="4">
    <source>
        <dbReference type="Proteomes" id="UP001200032"/>
    </source>
</evidence>
<dbReference type="InterPro" id="IPR001296">
    <property type="entry name" value="Glyco_trans_1"/>
</dbReference>
<dbReference type="RefSeq" id="WP_182588349.1">
    <property type="nucleotide sequence ID" value="NZ_JACIVH010000034.1"/>
</dbReference>
<dbReference type="PANTHER" id="PTHR12526">
    <property type="entry name" value="GLYCOSYLTRANSFERASE"/>
    <property type="match status" value="1"/>
</dbReference>
<dbReference type="SUPFAM" id="SSF53756">
    <property type="entry name" value="UDP-Glycosyltransferase/glycogen phosphorylase"/>
    <property type="match status" value="1"/>
</dbReference>